<proteinExistence type="predicted"/>
<accession>A0A918Q580</accession>
<gene>
    <name evidence="1" type="ORF">GCM10007049_27520</name>
</gene>
<organism evidence="1 2">
    <name type="scientific">Echinicola pacifica</name>
    <dbReference type="NCBI Taxonomy" id="346377"/>
    <lineage>
        <taxon>Bacteria</taxon>
        <taxon>Pseudomonadati</taxon>
        <taxon>Bacteroidota</taxon>
        <taxon>Cytophagia</taxon>
        <taxon>Cytophagales</taxon>
        <taxon>Cyclobacteriaceae</taxon>
        <taxon>Echinicola</taxon>
    </lineage>
</organism>
<comment type="caution">
    <text evidence="1">The sequence shown here is derived from an EMBL/GenBank/DDBJ whole genome shotgun (WGS) entry which is preliminary data.</text>
</comment>
<protein>
    <recommendedName>
        <fullName evidence="3">Outer membrane protein beta-barrel domain-containing protein</fullName>
    </recommendedName>
</protein>
<evidence type="ECO:0008006" key="3">
    <source>
        <dbReference type="Google" id="ProtNLM"/>
    </source>
</evidence>
<reference evidence="1" key="2">
    <citation type="submission" date="2020-09" db="EMBL/GenBank/DDBJ databases">
        <authorList>
            <person name="Sun Q."/>
            <person name="Kim S."/>
        </authorList>
    </citation>
    <scope>NUCLEOTIDE SEQUENCE</scope>
    <source>
        <strain evidence="1">KCTC 12368</strain>
    </source>
</reference>
<dbReference type="AlphaFoldDB" id="A0A918Q580"/>
<dbReference type="Proteomes" id="UP000619457">
    <property type="component" value="Unassembled WGS sequence"/>
</dbReference>
<evidence type="ECO:0000313" key="1">
    <source>
        <dbReference type="EMBL" id="GGZ32520.1"/>
    </source>
</evidence>
<evidence type="ECO:0000313" key="2">
    <source>
        <dbReference type="Proteomes" id="UP000619457"/>
    </source>
</evidence>
<dbReference type="EMBL" id="BMWX01000004">
    <property type="protein sequence ID" value="GGZ32520.1"/>
    <property type="molecule type" value="Genomic_DNA"/>
</dbReference>
<reference evidence="1" key="1">
    <citation type="journal article" date="2014" name="Int. J. Syst. Evol. Microbiol.">
        <title>Complete genome sequence of Corynebacterium casei LMG S-19264T (=DSM 44701T), isolated from a smear-ripened cheese.</title>
        <authorList>
            <consortium name="US DOE Joint Genome Institute (JGI-PGF)"/>
            <person name="Walter F."/>
            <person name="Albersmeier A."/>
            <person name="Kalinowski J."/>
            <person name="Ruckert C."/>
        </authorList>
    </citation>
    <scope>NUCLEOTIDE SEQUENCE</scope>
    <source>
        <strain evidence="1">KCTC 12368</strain>
    </source>
</reference>
<keyword evidence="2" id="KW-1185">Reference proteome</keyword>
<dbReference type="RefSeq" id="WP_018475966.1">
    <property type="nucleotide sequence ID" value="NZ_BMWX01000004.1"/>
</dbReference>
<sequence length="196" mass="22332">MFLPIKTYGIFLGLCTLVLTNVYAQKEIQNSNSMEIGFTVAGIESVYYGGYGKFTVPLSQKRHYFTLGASLTSYFDFKGESTSEAYLKNDVDMRILPNLVAGYSLNFKKFQFNLEIPIGLSIAITKGTIVNEKIGFEREYSNQEIFFNYGITFSPKYRINNTNQIGLYVFQPLVQDKAQSGYQFGINWTKNILKNQ</sequence>
<name>A0A918Q580_9BACT</name>